<keyword evidence="1" id="KW-0472">Membrane</keyword>
<dbReference type="Proteomes" id="UP000305067">
    <property type="component" value="Unassembled WGS sequence"/>
</dbReference>
<keyword evidence="1" id="KW-1133">Transmembrane helix</keyword>
<protein>
    <submittedName>
        <fullName evidence="2">Uncharacterized protein</fullName>
    </submittedName>
</protein>
<dbReference type="EMBL" id="ML178815">
    <property type="protein sequence ID" value="TFL06646.1"/>
    <property type="molecule type" value="Genomic_DNA"/>
</dbReference>
<proteinExistence type="predicted"/>
<reference evidence="2 3" key="1">
    <citation type="journal article" date="2019" name="Nat. Ecol. Evol.">
        <title>Megaphylogeny resolves global patterns of mushroom evolution.</title>
        <authorList>
            <person name="Varga T."/>
            <person name="Krizsan K."/>
            <person name="Foldi C."/>
            <person name="Dima B."/>
            <person name="Sanchez-Garcia M."/>
            <person name="Sanchez-Ramirez S."/>
            <person name="Szollosi G.J."/>
            <person name="Szarkandi J.G."/>
            <person name="Papp V."/>
            <person name="Albert L."/>
            <person name="Andreopoulos W."/>
            <person name="Angelini C."/>
            <person name="Antonin V."/>
            <person name="Barry K.W."/>
            <person name="Bougher N.L."/>
            <person name="Buchanan P."/>
            <person name="Buyck B."/>
            <person name="Bense V."/>
            <person name="Catcheside P."/>
            <person name="Chovatia M."/>
            <person name="Cooper J."/>
            <person name="Damon W."/>
            <person name="Desjardin D."/>
            <person name="Finy P."/>
            <person name="Geml J."/>
            <person name="Haridas S."/>
            <person name="Hughes K."/>
            <person name="Justo A."/>
            <person name="Karasinski D."/>
            <person name="Kautmanova I."/>
            <person name="Kiss B."/>
            <person name="Kocsube S."/>
            <person name="Kotiranta H."/>
            <person name="LaButti K.M."/>
            <person name="Lechner B.E."/>
            <person name="Liimatainen K."/>
            <person name="Lipzen A."/>
            <person name="Lukacs Z."/>
            <person name="Mihaltcheva S."/>
            <person name="Morgado L.N."/>
            <person name="Niskanen T."/>
            <person name="Noordeloos M.E."/>
            <person name="Ohm R.A."/>
            <person name="Ortiz-Santana B."/>
            <person name="Ovrebo C."/>
            <person name="Racz N."/>
            <person name="Riley R."/>
            <person name="Savchenko A."/>
            <person name="Shiryaev A."/>
            <person name="Soop K."/>
            <person name="Spirin V."/>
            <person name="Szebenyi C."/>
            <person name="Tomsovsky M."/>
            <person name="Tulloss R.E."/>
            <person name="Uehling J."/>
            <person name="Grigoriev I.V."/>
            <person name="Vagvolgyi C."/>
            <person name="Papp T."/>
            <person name="Martin F.M."/>
            <person name="Miettinen O."/>
            <person name="Hibbett D.S."/>
            <person name="Nagy L.G."/>
        </authorList>
    </citation>
    <scope>NUCLEOTIDE SEQUENCE [LARGE SCALE GENOMIC DNA]</scope>
    <source>
        <strain evidence="2 3">CBS 309.79</strain>
    </source>
</reference>
<evidence type="ECO:0000313" key="3">
    <source>
        <dbReference type="Proteomes" id="UP000305067"/>
    </source>
</evidence>
<accession>A0A5C3QXC1</accession>
<feature type="transmembrane region" description="Helical" evidence="1">
    <location>
        <begin position="37"/>
        <end position="57"/>
    </location>
</feature>
<evidence type="ECO:0000313" key="2">
    <source>
        <dbReference type="EMBL" id="TFL06646.1"/>
    </source>
</evidence>
<gene>
    <name evidence="2" type="ORF">BDV98DRAFT_159717</name>
</gene>
<sequence>MLAVWRLRAHIVPKRTIKQSQNCNTSLPSYHAITNSAHFHLSLFIVFLICIPLSLAINFQQFSSPCFSASTPSHTFPRIRIPHIGRRTFGTSVSAVSVETMLTASRYLLRHRSLPRLACACRGSPLLGVCSLHPLVYHSTALLPDPVQSDTLPTRVKADSPQRTTPQSTLPLHPTWSLINTLKLALLPLPFVLVVSFYSFLQGLHLPPRLLSRILPLSLSPRIPFLSPLSHKLHLLIFYLAFSIHPLIPRSLVFFPSSYFCCCLSCASCELHPSAVPFACCASHACINLFYPRTFSKW</sequence>
<keyword evidence="3" id="KW-1185">Reference proteome</keyword>
<evidence type="ECO:0000256" key="1">
    <source>
        <dbReference type="SAM" id="Phobius"/>
    </source>
</evidence>
<dbReference type="AlphaFoldDB" id="A0A5C3QXC1"/>
<feature type="transmembrane region" description="Helical" evidence="1">
    <location>
        <begin position="184"/>
        <end position="203"/>
    </location>
</feature>
<keyword evidence="1" id="KW-0812">Transmembrane</keyword>
<organism evidence="2 3">
    <name type="scientific">Pterulicium gracile</name>
    <dbReference type="NCBI Taxonomy" id="1884261"/>
    <lineage>
        <taxon>Eukaryota</taxon>
        <taxon>Fungi</taxon>
        <taxon>Dikarya</taxon>
        <taxon>Basidiomycota</taxon>
        <taxon>Agaricomycotina</taxon>
        <taxon>Agaricomycetes</taxon>
        <taxon>Agaricomycetidae</taxon>
        <taxon>Agaricales</taxon>
        <taxon>Pleurotineae</taxon>
        <taxon>Pterulaceae</taxon>
        <taxon>Pterulicium</taxon>
    </lineage>
</organism>
<name>A0A5C3QXC1_9AGAR</name>